<keyword evidence="7 20" id="KW-0808">Transferase</keyword>
<name>A0ABV9QJG6_9FIRM</name>
<dbReference type="CDD" id="cd02540">
    <property type="entry name" value="GT2_GlmU_N_bac"/>
    <property type="match status" value="1"/>
</dbReference>
<accession>A0ABV9QJG6</accession>
<evidence type="ECO:0000256" key="8">
    <source>
        <dbReference type="ARBA" id="ARBA00022695"/>
    </source>
</evidence>
<dbReference type="InterPro" id="IPR001451">
    <property type="entry name" value="Hexapep"/>
</dbReference>
<comment type="catalytic activity">
    <reaction evidence="18 20">
        <text>N-acetyl-alpha-D-glucosamine 1-phosphate + UTP + H(+) = UDP-N-acetyl-alpha-D-glucosamine + diphosphate</text>
        <dbReference type="Rhea" id="RHEA:13509"/>
        <dbReference type="ChEBI" id="CHEBI:15378"/>
        <dbReference type="ChEBI" id="CHEBI:33019"/>
        <dbReference type="ChEBI" id="CHEBI:46398"/>
        <dbReference type="ChEBI" id="CHEBI:57705"/>
        <dbReference type="ChEBI" id="CHEBI:57776"/>
        <dbReference type="EC" id="2.7.7.23"/>
    </reaction>
</comment>
<feature type="region of interest" description="N-acetyltransferase" evidence="20">
    <location>
        <begin position="245"/>
        <end position="452"/>
    </location>
</feature>
<keyword evidence="9 20" id="KW-0479">Metal-binding</keyword>
<feature type="binding site" evidence="20">
    <location>
        <begin position="8"/>
        <end position="11"/>
    </location>
    <ligand>
        <name>UDP-N-acetyl-alpha-D-glucosamine</name>
        <dbReference type="ChEBI" id="CHEBI:57705"/>
    </ligand>
</feature>
<feature type="domain" description="Nucleotidyl transferase" evidence="21">
    <location>
        <begin position="4"/>
        <end position="210"/>
    </location>
</feature>
<dbReference type="InterPro" id="IPR005835">
    <property type="entry name" value="NTP_transferase_dom"/>
</dbReference>
<evidence type="ECO:0000256" key="7">
    <source>
        <dbReference type="ARBA" id="ARBA00022679"/>
    </source>
</evidence>
<comment type="pathway">
    <text evidence="2 20">Nucleotide-sugar biosynthesis; UDP-N-acetyl-alpha-D-glucosamine biosynthesis; N-acetyl-alpha-D-glucosamine 1-phosphate from alpha-D-glucosamine 6-phosphate (route II): step 2/2.</text>
</comment>
<comment type="similarity">
    <text evidence="5 20">In the N-terminal section; belongs to the N-acetylglucosamine-1-phosphate uridyltransferase family.</text>
</comment>
<dbReference type="Pfam" id="PF00132">
    <property type="entry name" value="Hexapep"/>
    <property type="match status" value="2"/>
</dbReference>
<feature type="binding site" evidence="20">
    <location>
        <position position="101"/>
    </location>
    <ligand>
        <name>Mg(2+)</name>
        <dbReference type="ChEBI" id="CHEBI:18420"/>
    </ligand>
</feature>
<keyword evidence="8 20" id="KW-0548">Nucleotidyltransferase</keyword>
<dbReference type="GO" id="GO:0019134">
    <property type="term" value="F:glucosamine-1-phosphate N-acetyltransferase activity"/>
    <property type="evidence" value="ECO:0007669"/>
    <property type="project" value="UniProtKB-EC"/>
</dbReference>
<comment type="subunit">
    <text evidence="20">Homotrimer.</text>
</comment>
<keyword evidence="10 20" id="KW-0677">Repeat</keyword>
<feature type="binding site" evidence="20">
    <location>
        <position position="165"/>
    </location>
    <ligand>
        <name>UDP-N-acetyl-alpha-D-glucosamine</name>
        <dbReference type="ChEBI" id="CHEBI:57705"/>
    </ligand>
</feature>
<comment type="function">
    <text evidence="19 20">Catalyzes the last two sequential reactions in the de novo biosynthetic pathway for UDP-N-acetylglucosamine (UDP-GlcNAc). The C-terminal domain catalyzes the transfer of acetyl group from acetyl coenzyme A to glucosamine-1-phosphate (GlcN-1-P) to produce N-acetylglucosamine-1-phosphate (GlcNAc-1-P), which is converted into UDP-GlcNAc by the transfer of uridine 5-monophosphate (from uridine 5-triphosphate), a reaction catalyzed by the N-terminal domain.</text>
</comment>
<comment type="caution">
    <text evidence="20">Lacks conserved residue(s) required for the propagation of feature annotation.</text>
</comment>
<dbReference type="Pfam" id="PF00483">
    <property type="entry name" value="NTP_transferase"/>
    <property type="match status" value="1"/>
</dbReference>
<dbReference type="Gene3D" id="2.160.10.10">
    <property type="entry name" value="Hexapeptide repeat proteins"/>
    <property type="match status" value="1"/>
</dbReference>
<dbReference type="Proteomes" id="UP001595916">
    <property type="component" value="Unassembled WGS sequence"/>
</dbReference>
<dbReference type="SUPFAM" id="SSF53448">
    <property type="entry name" value="Nucleotide-diphospho-sugar transferases"/>
    <property type="match status" value="1"/>
</dbReference>
<evidence type="ECO:0000256" key="5">
    <source>
        <dbReference type="ARBA" id="ARBA00007947"/>
    </source>
</evidence>
<comment type="caution">
    <text evidence="22">The sequence shown here is derived from an EMBL/GenBank/DDBJ whole genome shotgun (WGS) entry which is preliminary data.</text>
</comment>
<evidence type="ECO:0000259" key="21">
    <source>
        <dbReference type="Pfam" id="PF00483"/>
    </source>
</evidence>
<feature type="binding site" evidence="20">
    <location>
        <position position="359"/>
    </location>
    <ligand>
        <name>UDP-N-acetyl-alpha-D-glucosamine</name>
        <dbReference type="ChEBI" id="CHEBI:57705"/>
    </ligand>
</feature>
<dbReference type="EC" id="2.3.1.157" evidence="20"/>
<organism evidence="22 23">
    <name type="scientific">Filifactor villosus</name>
    <dbReference type="NCBI Taxonomy" id="29374"/>
    <lineage>
        <taxon>Bacteria</taxon>
        <taxon>Bacillati</taxon>
        <taxon>Bacillota</taxon>
        <taxon>Clostridia</taxon>
        <taxon>Peptostreptococcales</taxon>
        <taxon>Filifactoraceae</taxon>
        <taxon>Filifactor</taxon>
    </lineage>
</organism>
<evidence type="ECO:0000256" key="17">
    <source>
        <dbReference type="ARBA" id="ARBA00048247"/>
    </source>
</evidence>
<keyword evidence="11 20" id="KW-0460">Magnesium</keyword>
<feature type="binding site" evidence="20">
    <location>
        <position position="398"/>
    </location>
    <ligand>
        <name>acetyl-CoA</name>
        <dbReference type="ChEBI" id="CHEBI:57288"/>
    </ligand>
</feature>
<dbReference type="NCBIfam" id="TIGR01173">
    <property type="entry name" value="glmU"/>
    <property type="match status" value="1"/>
</dbReference>
<dbReference type="InterPro" id="IPR038009">
    <property type="entry name" value="GlmU_C_LbH"/>
</dbReference>
<dbReference type="HAMAP" id="MF_01631">
    <property type="entry name" value="GlmU"/>
    <property type="match status" value="1"/>
</dbReference>
<dbReference type="GO" id="GO:0003977">
    <property type="term" value="F:UDP-N-acetylglucosamine diphosphorylase activity"/>
    <property type="evidence" value="ECO:0007669"/>
    <property type="project" value="UniProtKB-EC"/>
</dbReference>
<evidence type="ECO:0000256" key="18">
    <source>
        <dbReference type="ARBA" id="ARBA00048493"/>
    </source>
</evidence>
<feature type="binding site" evidence="20">
    <location>
        <position position="370"/>
    </location>
    <ligand>
        <name>UDP-N-acetyl-alpha-D-glucosamine</name>
        <dbReference type="ChEBI" id="CHEBI:57705"/>
    </ligand>
</feature>
<evidence type="ECO:0000256" key="10">
    <source>
        <dbReference type="ARBA" id="ARBA00022737"/>
    </source>
</evidence>
<protein>
    <recommendedName>
        <fullName evidence="20">Bifunctional protein GlmU</fullName>
    </recommendedName>
    <domain>
        <recommendedName>
            <fullName evidence="20">UDP-N-acetylglucosamine pyrophosphorylase</fullName>
            <ecNumber evidence="20">2.7.7.23</ecNumber>
        </recommendedName>
        <alternativeName>
            <fullName evidence="20">N-acetylglucosamine-1-phosphate uridyltransferase</fullName>
        </alternativeName>
    </domain>
    <domain>
        <recommendedName>
            <fullName evidence="20">Glucosamine-1-phosphate N-acetyltransferase</fullName>
            <ecNumber evidence="20">2.3.1.157</ecNumber>
        </recommendedName>
    </domain>
</protein>
<evidence type="ECO:0000256" key="3">
    <source>
        <dbReference type="ARBA" id="ARBA00005208"/>
    </source>
</evidence>
<dbReference type="RefSeq" id="WP_379787539.1">
    <property type="nucleotide sequence ID" value="NZ_JBHSHL010000011.1"/>
</dbReference>
<feature type="binding site" evidence="20">
    <location>
        <position position="326"/>
    </location>
    <ligand>
        <name>UDP-N-acetyl-alpha-D-glucosamine</name>
        <dbReference type="ChEBI" id="CHEBI:57705"/>
    </ligand>
</feature>
<evidence type="ECO:0000313" key="22">
    <source>
        <dbReference type="EMBL" id="MFC4804054.1"/>
    </source>
</evidence>
<evidence type="ECO:0000256" key="2">
    <source>
        <dbReference type="ARBA" id="ARBA00005166"/>
    </source>
</evidence>
<evidence type="ECO:0000313" key="23">
    <source>
        <dbReference type="Proteomes" id="UP001595916"/>
    </source>
</evidence>
<dbReference type="EMBL" id="JBHSHL010000011">
    <property type="protein sequence ID" value="MFC4804054.1"/>
    <property type="molecule type" value="Genomic_DNA"/>
</dbReference>
<feature type="binding site" evidence="20">
    <location>
        <begin position="379"/>
        <end position="380"/>
    </location>
    <ligand>
        <name>acetyl-CoA</name>
        <dbReference type="ChEBI" id="CHEBI:57288"/>
    </ligand>
</feature>
<comment type="pathway">
    <text evidence="3 20">Nucleotide-sugar biosynthesis; UDP-N-acetyl-alpha-D-glucosamine biosynthesis; UDP-N-acetyl-alpha-D-glucosamine from N-acetyl-alpha-D-glucosamine 1-phosphate: step 1/1.</text>
</comment>
<keyword evidence="16 20" id="KW-0961">Cell wall biogenesis/degradation</keyword>
<dbReference type="CDD" id="cd03353">
    <property type="entry name" value="LbH_GlmU_C"/>
    <property type="match status" value="1"/>
</dbReference>
<feature type="active site" description="Proton acceptor" evidence="20">
    <location>
        <position position="356"/>
    </location>
</feature>
<dbReference type="InterPro" id="IPR050065">
    <property type="entry name" value="GlmU-like"/>
</dbReference>
<evidence type="ECO:0000256" key="14">
    <source>
        <dbReference type="ARBA" id="ARBA00023268"/>
    </source>
</evidence>
<dbReference type="InterPro" id="IPR005882">
    <property type="entry name" value="Bifunctional_GlmU"/>
</dbReference>
<gene>
    <name evidence="20 22" type="primary">glmU</name>
    <name evidence="22" type="ORF">ACFO4R_03070</name>
</gene>
<comment type="similarity">
    <text evidence="4 20">In the C-terminal section; belongs to the transferase hexapeptide repeat family.</text>
</comment>
<feature type="binding site" evidence="20">
    <location>
        <position position="344"/>
    </location>
    <ligand>
        <name>UDP-N-acetyl-alpha-D-glucosamine</name>
        <dbReference type="ChEBI" id="CHEBI:57705"/>
    </ligand>
</feature>
<feature type="region of interest" description="Linker" evidence="20">
    <location>
        <begin position="224"/>
        <end position="244"/>
    </location>
</feature>
<keyword evidence="12 20" id="KW-0133">Cell shape</keyword>
<dbReference type="InterPro" id="IPR011004">
    <property type="entry name" value="Trimer_LpxA-like_sf"/>
</dbReference>
<evidence type="ECO:0000256" key="20">
    <source>
        <dbReference type="HAMAP-Rule" id="MF_01631"/>
    </source>
</evidence>
<comment type="pathway">
    <text evidence="20">Bacterial outer membrane biogenesis; LPS lipid A biosynthesis.</text>
</comment>
<proteinExistence type="inferred from homology"/>
<reference evidence="23" key="1">
    <citation type="journal article" date="2019" name="Int. J. Syst. Evol. Microbiol.">
        <title>The Global Catalogue of Microorganisms (GCM) 10K type strain sequencing project: providing services to taxonomists for standard genome sequencing and annotation.</title>
        <authorList>
            <consortium name="The Broad Institute Genomics Platform"/>
            <consortium name="The Broad Institute Genome Sequencing Center for Infectious Disease"/>
            <person name="Wu L."/>
            <person name="Ma J."/>
        </authorList>
    </citation>
    <scope>NUCLEOTIDE SEQUENCE [LARGE SCALE GENOMIC DNA]</scope>
    <source>
        <strain evidence="23">CCUG 46385</strain>
    </source>
</reference>
<evidence type="ECO:0000256" key="11">
    <source>
        <dbReference type="ARBA" id="ARBA00022842"/>
    </source>
</evidence>
<evidence type="ECO:0000256" key="9">
    <source>
        <dbReference type="ARBA" id="ARBA00022723"/>
    </source>
</evidence>
<dbReference type="Gene3D" id="3.90.550.10">
    <property type="entry name" value="Spore Coat Polysaccharide Biosynthesis Protein SpsA, Chain A"/>
    <property type="match status" value="1"/>
</dbReference>
<dbReference type="EC" id="2.7.7.23" evidence="20"/>
<sequence length="452" mass="49708">MSLKSIVLAAGKGTRMKSKLPKVLHEILDKPMLDYVLDRCLELSNERPIVIVGHQGEMVAKHLEGRAQIAEQKEQLGTGHAVMMGIDLIADDDDVLIVCGDTPLLTAQTLKAMEELKQSSDAVVLSAKVSDSFGYGRIIRNGEDFIKIVEEKDATIEQKKIDEINAGTYMISAKLLKRELSNLKAENSQKEYYLTDVFEQVAKDGRVRICTADSEEILGINNRVQLAEAADIMKKRINRELMMQGVTIIDENNTYIDPEVVIGSDTVIYPNTRIKGKTVIGESCIIRENTTIEDCLISDKVEIRSSTLLQAEVGSHTTVGPYAYLRPKSKIGQHCKIGDFVEVKNANFGDYSKASHLSYIGDADVGKHVNIGCGVVFVNYDGTNKHRSVVGDCSFIGSNSNLVAPVRVGELGFVAAGSTVTKDVPEGALMVARNKEYIKEGWTERKGLIKKK</sequence>
<evidence type="ECO:0000256" key="13">
    <source>
        <dbReference type="ARBA" id="ARBA00022984"/>
    </source>
</evidence>
<feature type="binding site" evidence="20">
    <location>
        <position position="221"/>
    </location>
    <ligand>
        <name>Mg(2+)</name>
        <dbReference type="ChEBI" id="CHEBI:18420"/>
    </ligand>
</feature>
<feature type="binding site" evidence="20">
    <location>
        <position position="433"/>
    </location>
    <ligand>
        <name>acetyl-CoA</name>
        <dbReference type="ChEBI" id="CHEBI:57288"/>
    </ligand>
</feature>
<dbReference type="PANTHER" id="PTHR43584">
    <property type="entry name" value="NUCLEOTIDYL TRANSFERASE"/>
    <property type="match status" value="1"/>
</dbReference>
<feature type="binding site" evidence="20">
    <location>
        <position position="416"/>
    </location>
    <ligand>
        <name>acetyl-CoA</name>
        <dbReference type="ChEBI" id="CHEBI:57288"/>
    </ligand>
</feature>
<dbReference type="InterPro" id="IPR029044">
    <property type="entry name" value="Nucleotide-diphossugar_trans"/>
</dbReference>
<dbReference type="SUPFAM" id="SSF51161">
    <property type="entry name" value="Trimeric LpxA-like enzymes"/>
    <property type="match status" value="1"/>
</dbReference>
<feature type="binding site" evidence="20">
    <location>
        <begin position="77"/>
        <end position="78"/>
    </location>
    <ligand>
        <name>UDP-N-acetyl-alpha-D-glucosamine</name>
        <dbReference type="ChEBI" id="CHEBI:57705"/>
    </ligand>
</feature>
<comment type="cofactor">
    <cofactor evidence="20">
        <name>Mg(2+)</name>
        <dbReference type="ChEBI" id="CHEBI:18420"/>
    </cofactor>
    <text evidence="20">Binds 1 Mg(2+) ion per subunit.</text>
</comment>
<keyword evidence="6 20" id="KW-0963">Cytoplasm</keyword>
<feature type="region of interest" description="Pyrophosphorylase" evidence="20">
    <location>
        <begin position="1"/>
        <end position="223"/>
    </location>
</feature>
<comment type="catalytic activity">
    <reaction evidence="17 20">
        <text>alpha-D-glucosamine 1-phosphate + acetyl-CoA = N-acetyl-alpha-D-glucosamine 1-phosphate + CoA + H(+)</text>
        <dbReference type="Rhea" id="RHEA:13725"/>
        <dbReference type="ChEBI" id="CHEBI:15378"/>
        <dbReference type="ChEBI" id="CHEBI:57287"/>
        <dbReference type="ChEBI" id="CHEBI:57288"/>
        <dbReference type="ChEBI" id="CHEBI:57776"/>
        <dbReference type="ChEBI" id="CHEBI:58516"/>
        <dbReference type="EC" id="2.3.1.157"/>
    </reaction>
</comment>
<keyword evidence="15 20" id="KW-0012">Acyltransferase</keyword>
<feature type="binding site" evidence="20">
    <location>
        <position position="72"/>
    </location>
    <ligand>
        <name>UDP-N-acetyl-alpha-D-glucosamine</name>
        <dbReference type="ChEBI" id="CHEBI:57705"/>
    </ligand>
</feature>
<evidence type="ECO:0000256" key="4">
    <source>
        <dbReference type="ARBA" id="ARBA00007707"/>
    </source>
</evidence>
<evidence type="ECO:0000256" key="6">
    <source>
        <dbReference type="ARBA" id="ARBA00022490"/>
    </source>
</evidence>
<feature type="binding site" evidence="20">
    <location>
        <position position="221"/>
    </location>
    <ligand>
        <name>UDP-N-acetyl-alpha-D-glucosamine</name>
        <dbReference type="ChEBI" id="CHEBI:57705"/>
    </ligand>
</feature>
<dbReference type="PANTHER" id="PTHR43584:SF3">
    <property type="entry name" value="BIFUNCTIONAL PROTEIN GLMU"/>
    <property type="match status" value="1"/>
</dbReference>
<keyword evidence="14 20" id="KW-0511">Multifunctional enzyme</keyword>
<keyword evidence="13 20" id="KW-0573">Peptidoglycan synthesis</keyword>
<dbReference type="NCBIfam" id="NF010934">
    <property type="entry name" value="PRK14354.1"/>
    <property type="match status" value="1"/>
</dbReference>
<evidence type="ECO:0000256" key="19">
    <source>
        <dbReference type="ARBA" id="ARBA00049628"/>
    </source>
</evidence>
<evidence type="ECO:0000256" key="12">
    <source>
        <dbReference type="ARBA" id="ARBA00022960"/>
    </source>
</evidence>
<feature type="binding site" evidence="20">
    <location>
        <position position="150"/>
    </location>
    <ligand>
        <name>UDP-N-acetyl-alpha-D-glucosamine</name>
        <dbReference type="ChEBI" id="CHEBI:57705"/>
    </ligand>
</feature>
<evidence type="ECO:0000256" key="15">
    <source>
        <dbReference type="ARBA" id="ARBA00023315"/>
    </source>
</evidence>
<feature type="binding site" evidence="20">
    <location>
        <position position="136"/>
    </location>
    <ligand>
        <name>UDP-N-acetyl-alpha-D-glucosamine</name>
        <dbReference type="ChEBI" id="CHEBI:57705"/>
    </ligand>
</feature>
<evidence type="ECO:0000256" key="16">
    <source>
        <dbReference type="ARBA" id="ARBA00023316"/>
    </source>
</evidence>
<feature type="binding site" evidence="20">
    <location>
        <position position="22"/>
    </location>
    <ligand>
        <name>UDP-N-acetyl-alpha-D-glucosamine</name>
        <dbReference type="ChEBI" id="CHEBI:57705"/>
    </ligand>
</feature>
<evidence type="ECO:0000256" key="1">
    <source>
        <dbReference type="ARBA" id="ARBA00004496"/>
    </source>
</evidence>
<comment type="subcellular location">
    <subcellularLocation>
        <location evidence="1 20">Cytoplasm</location>
    </subcellularLocation>
</comment>
<keyword evidence="23" id="KW-1185">Reference proteome</keyword>